<dbReference type="PROSITE" id="PS00108">
    <property type="entry name" value="PROTEIN_KINASE_ST"/>
    <property type="match status" value="1"/>
</dbReference>
<evidence type="ECO:0000256" key="11">
    <source>
        <dbReference type="ARBA" id="ARBA00047592"/>
    </source>
</evidence>
<dbReference type="Gene3D" id="3.30.200.20">
    <property type="entry name" value="Phosphorylase Kinase, domain 1"/>
    <property type="match status" value="1"/>
</dbReference>
<comment type="similarity">
    <text evidence="15">Belongs to the protein kinase superfamily. Ser/Thr protein kinase family. MAP kinase subfamily.</text>
</comment>
<evidence type="ECO:0000256" key="9">
    <source>
        <dbReference type="ARBA" id="ARBA00022840"/>
    </source>
</evidence>
<evidence type="ECO:0000256" key="1">
    <source>
        <dbReference type="ARBA" id="ARBA00001946"/>
    </source>
</evidence>
<dbReference type="InterPro" id="IPR017441">
    <property type="entry name" value="Protein_kinase_ATP_BS"/>
</dbReference>
<dbReference type="InterPro" id="IPR003527">
    <property type="entry name" value="MAP_kinase_CS"/>
</dbReference>
<comment type="activity regulation">
    <text evidence="15">Activated by threonine and tyrosine phosphorylation.</text>
</comment>
<dbReference type="EMBL" id="JBBCAQ010000020">
    <property type="protein sequence ID" value="KAK7592852.1"/>
    <property type="molecule type" value="Genomic_DNA"/>
</dbReference>
<dbReference type="FunFam" id="3.30.200.20:FF:000181">
    <property type="entry name" value="Mitogen-activated protein kinase"/>
    <property type="match status" value="1"/>
</dbReference>
<comment type="catalytic activity">
    <reaction evidence="12">
        <text>L-seryl-[protein] + ATP = O-phospho-L-seryl-[protein] + ADP + H(+)</text>
        <dbReference type="Rhea" id="RHEA:17989"/>
        <dbReference type="Rhea" id="RHEA-COMP:9863"/>
        <dbReference type="Rhea" id="RHEA-COMP:11604"/>
        <dbReference type="ChEBI" id="CHEBI:15378"/>
        <dbReference type="ChEBI" id="CHEBI:29999"/>
        <dbReference type="ChEBI" id="CHEBI:30616"/>
        <dbReference type="ChEBI" id="CHEBI:83421"/>
        <dbReference type="ChEBI" id="CHEBI:456216"/>
        <dbReference type="EC" id="2.7.11.24"/>
    </reaction>
</comment>
<dbReference type="AlphaFoldDB" id="A0AAN9TLL7"/>
<dbReference type="PROSITE" id="PS01351">
    <property type="entry name" value="MAPK"/>
    <property type="match status" value="1"/>
</dbReference>
<dbReference type="GO" id="GO:0048468">
    <property type="term" value="P:cell development"/>
    <property type="evidence" value="ECO:0007669"/>
    <property type="project" value="UniProtKB-ARBA"/>
</dbReference>
<dbReference type="GO" id="GO:0006952">
    <property type="term" value="P:defense response"/>
    <property type="evidence" value="ECO:0007669"/>
    <property type="project" value="UniProtKB-ARBA"/>
</dbReference>
<keyword evidence="6 15" id="KW-0808">Transferase</keyword>
<dbReference type="GO" id="GO:0003006">
    <property type="term" value="P:developmental process involved in reproduction"/>
    <property type="evidence" value="ECO:0007669"/>
    <property type="project" value="UniProtKB-ARBA"/>
</dbReference>
<keyword evidence="4 14" id="KW-0723">Serine/threonine-protein kinase</keyword>
<feature type="domain" description="Protein kinase" evidence="16">
    <location>
        <begin position="28"/>
        <end position="316"/>
    </location>
</feature>
<dbReference type="PRINTS" id="PR01770">
    <property type="entry name" value="ERK1ERK2MAPK"/>
</dbReference>
<feature type="binding site" evidence="13">
    <location>
        <position position="58"/>
    </location>
    <ligand>
        <name>ATP</name>
        <dbReference type="ChEBI" id="CHEBI:30616"/>
    </ligand>
</feature>
<dbReference type="GO" id="GO:0022412">
    <property type="term" value="P:cellular process involved in reproduction in multicellular organism"/>
    <property type="evidence" value="ECO:0007669"/>
    <property type="project" value="UniProtKB-ARBA"/>
</dbReference>
<dbReference type="InterPro" id="IPR050117">
    <property type="entry name" value="MAPK"/>
</dbReference>
<comment type="similarity">
    <text evidence="2">Belongs to the protein kinase superfamily. CMGC Ser/Thr protein kinase family. MAP kinase subfamily.</text>
</comment>
<evidence type="ECO:0000256" key="3">
    <source>
        <dbReference type="ARBA" id="ARBA00012411"/>
    </source>
</evidence>
<dbReference type="InterPro" id="IPR000719">
    <property type="entry name" value="Prot_kinase_dom"/>
</dbReference>
<protein>
    <recommendedName>
        <fullName evidence="3 15">Mitogen-activated protein kinase</fullName>
        <ecNumber evidence="3 15">2.7.11.24</ecNumber>
    </recommendedName>
</protein>
<dbReference type="SUPFAM" id="SSF56112">
    <property type="entry name" value="Protein kinase-like (PK-like)"/>
    <property type="match status" value="1"/>
</dbReference>
<gene>
    <name evidence="17" type="ORF">V9T40_007604</name>
</gene>
<dbReference type="GO" id="GO:0051707">
    <property type="term" value="P:response to other organism"/>
    <property type="evidence" value="ECO:0007669"/>
    <property type="project" value="UniProtKB-ARBA"/>
</dbReference>
<dbReference type="EC" id="2.7.11.24" evidence="3 15"/>
<dbReference type="Gene3D" id="1.10.510.10">
    <property type="entry name" value="Transferase(Phosphotransferase) domain 1"/>
    <property type="match status" value="1"/>
</dbReference>
<dbReference type="GO" id="GO:0005634">
    <property type="term" value="C:nucleus"/>
    <property type="evidence" value="ECO:0007669"/>
    <property type="project" value="UniProtKB-ARBA"/>
</dbReference>
<evidence type="ECO:0000256" key="10">
    <source>
        <dbReference type="ARBA" id="ARBA00023306"/>
    </source>
</evidence>
<evidence type="ECO:0000313" key="17">
    <source>
        <dbReference type="EMBL" id="KAK7592852.1"/>
    </source>
</evidence>
<dbReference type="CDD" id="cd07849">
    <property type="entry name" value="STKc_ERK1_2_like"/>
    <property type="match status" value="1"/>
</dbReference>
<evidence type="ECO:0000256" key="14">
    <source>
        <dbReference type="RuleBase" id="RU000304"/>
    </source>
</evidence>
<dbReference type="GO" id="GO:0002164">
    <property type="term" value="P:larval development"/>
    <property type="evidence" value="ECO:0007669"/>
    <property type="project" value="UniProtKB-ARBA"/>
</dbReference>
<dbReference type="GO" id="GO:0048513">
    <property type="term" value="P:animal organ development"/>
    <property type="evidence" value="ECO:0007669"/>
    <property type="project" value="UniProtKB-ARBA"/>
</dbReference>
<dbReference type="GO" id="GO:0005737">
    <property type="term" value="C:cytoplasm"/>
    <property type="evidence" value="ECO:0007669"/>
    <property type="project" value="UniProtKB-ARBA"/>
</dbReference>
<dbReference type="GO" id="GO:0005524">
    <property type="term" value="F:ATP binding"/>
    <property type="evidence" value="ECO:0007669"/>
    <property type="project" value="UniProtKB-UniRule"/>
</dbReference>
<organism evidence="17 18">
    <name type="scientific">Parthenolecanium corni</name>
    <dbReference type="NCBI Taxonomy" id="536013"/>
    <lineage>
        <taxon>Eukaryota</taxon>
        <taxon>Metazoa</taxon>
        <taxon>Ecdysozoa</taxon>
        <taxon>Arthropoda</taxon>
        <taxon>Hexapoda</taxon>
        <taxon>Insecta</taxon>
        <taxon>Pterygota</taxon>
        <taxon>Neoptera</taxon>
        <taxon>Paraneoptera</taxon>
        <taxon>Hemiptera</taxon>
        <taxon>Sternorrhyncha</taxon>
        <taxon>Coccoidea</taxon>
        <taxon>Coccidae</taxon>
        <taxon>Parthenolecanium</taxon>
    </lineage>
</organism>
<dbReference type="InterPro" id="IPR011009">
    <property type="entry name" value="Kinase-like_dom_sf"/>
</dbReference>
<evidence type="ECO:0000256" key="5">
    <source>
        <dbReference type="ARBA" id="ARBA00022553"/>
    </source>
</evidence>
<evidence type="ECO:0000256" key="2">
    <source>
        <dbReference type="ARBA" id="ARBA00008832"/>
    </source>
</evidence>
<comment type="cofactor">
    <cofactor evidence="1 15">
        <name>Mg(2+)</name>
        <dbReference type="ChEBI" id="CHEBI:18420"/>
    </cofactor>
</comment>
<keyword evidence="9 13" id="KW-0067">ATP-binding</keyword>
<evidence type="ECO:0000313" key="18">
    <source>
        <dbReference type="Proteomes" id="UP001367676"/>
    </source>
</evidence>
<dbReference type="InterPro" id="IPR008349">
    <property type="entry name" value="MAPK_ERK1/2"/>
</dbReference>
<keyword evidence="8 15" id="KW-0418">Kinase</keyword>
<dbReference type="PROSITE" id="PS00107">
    <property type="entry name" value="PROTEIN_KINASE_ATP"/>
    <property type="match status" value="1"/>
</dbReference>
<evidence type="ECO:0000256" key="15">
    <source>
        <dbReference type="RuleBase" id="RU361165"/>
    </source>
</evidence>
<dbReference type="Pfam" id="PF00069">
    <property type="entry name" value="Pkinase"/>
    <property type="match status" value="1"/>
</dbReference>
<evidence type="ECO:0000256" key="13">
    <source>
        <dbReference type="PROSITE-ProRule" id="PRU10141"/>
    </source>
</evidence>
<dbReference type="GO" id="GO:0004707">
    <property type="term" value="F:MAP kinase activity"/>
    <property type="evidence" value="ECO:0007669"/>
    <property type="project" value="UniProtKB-EC"/>
</dbReference>
<name>A0AAN9TLL7_9HEMI</name>
<accession>A0AAN9TLL7</accession>
<evidence type="ECO:0000256" key="6">
    <source>
        <dbReference type="ARBA" id="ARBA00022679"/>
    </source>
</evidence>
<reference evidence="17 18" key="1">
    <citation type="submission" date="2024-03" db="EMBL/GenBank/DDBJ databases">
        <title>Adaptation during the transition from Ophiocordyceps entomopathogen to insect associate is accompanied by gene loss and intensified selection.</title>
        <authorList>
            <person name="Ward C.M."/>
            <person name="Onetto C.A."/>
            <person name="Borneman A.R."/>
        </authorList>
    </citation>
    <scope>NUCLEOTIDE SEQUENCE [LARGE SCALE GENOMIC DNA]</scope>
    <source>
        <strain evidence="17">AWRI1</strain>
        <tissue evidence="17">Single Adult Female</tissue>
    </source>
</reference>
<evidence type="ECO:0000259" key="16">
    <source>
        <dbReference type="PROSITE" id="PS50011"/>
    </source>
</evidence>
<keyword evidence="10" id="KW-0131">Cell cycle</keyword>
<evidence type="ECO:0000256" key="4">
    <source>
        <dbReference type="ARBA" id="ARBA00022527"/>
    </source>
</evidence>
<sequence length="364" mass="42315">MVSDNPEENQIPISFTVREQSFEVGPRYFDLTYIGEGAYGMVVSAKDRRTGMRVAIKKISPFEHQTYCQRTLREIKILTRFKHEHVIDIQDILRADSIDQMKDVYIVQSLMDTDLHKLLKAQKLSNDHVCYFLYQILRGLKYIHSANVLHRDLKPSNLLLNAKCDLKICDFGLARVADPEHDHTGFLTEYVATRWYRAPEIMLNSKGYTKSIDIWSVGCILAEMISNRPLFPGKHYLDQLNHILGILGSPLAEDLECIINEKARSYLQSLPYKPRVPWNNLFPMADPNALDLLDKMLTFNPSKRINVEEALSHPYLMEYYEPADEPVCEEPFRFPMELDDLPKETLKQYIFEEIESFMSKTNNI</sequence>
<evidence type="ECO:0000256" key="12">
    <source>
        <dbReference type="ARBA" id="ARBA00048312"/>
    </source>
</evidence>
<dbReference type="FunFam" id="1.10.510.10:FF:000624">
    <property type="entry name" value="Mitogen-activated protein kinase"/>
    <property type="match status" value="1"/>
</dbReference>
<proteinExistence type="inferred from homology"/>
<evidence type="ECO:0000256" key="8">
    <source>
        <dbReference type="ARBA" id="ARBA00022777"/>
    </source>
</evidence>
<dbReference type="InterPro" id="IPR008271">
    <property type="entry name" value="Ser/Thr_kinase_AS"/>
</dbReference>
<keyword evidence="7 13" id="KW-0547">Nucleotide-binding</keyword>
<dbReference type="SMART" id="SM00220">
    <property type="entry name" value="S_TKc"/>
    <property type="match status" value="1"/>
</dbReference>
<dbReference type="PROSITE" id="PS50011">
    <property type="entry name" value="PROTEIN_KINASE_DOM"/>
    <property type="match status" value="1"/>
</dbReference>
<comment type="catalytic activity">
    <reaction evidence="11 15">
        <text>L-threonyl-[protein] + ATP = O-phospho-L-threonyl-[protein] + ADP + H(+)</text>
        <dbReference type="Rhea" id="RHEA:46608"/>
        <dbReference type="Rhea" id="RHEA-COMP:11060"/>
        <dbReference type="Rhea" id="RHEA-COMP:11605"/>
        <dbReference type="ChEBI" id="CHEBI:15378"/>
        <dbReference type="ChEBI" id="CHEBI:30013"/>
        <dbReference type="ChEBI" id="CHEBI:30616"/>
        <dbReference type="ChEBI" id="CHEBI:61977"/>
        <dbReference type="ChEBI" id="CHEBI:456216"/>
        <dbReference type="EC" id="2.7.11.24"/>
    </reaction>
</comment>
<keyword evidence="18" id="KW-1185">Reference proteome</keyword>
<dbReference type="Proteomes" id="UP001367676">
    <property type="component" value="Unassembled WGS sequence"/>
</dbReference>
<keyword evidence="15" id="KW-0460">Magnesium</keyword>
<dbReference type="PANTHER" id="PTHR24055">
    <property type="entry name" value="MITOGEN-ACTIVATED PROTEIN KINASE"/>
    <property type="match status" value="1"/>
</dbReference>
<keyword evidence="5" id="KW-0597">Phosphoprotein</keyword>
<evidence type="ECO:0000256" key="7">
    <source>
        <dbReference type="ARBA" id="ARBA00022741"/>
    </source>
</evidence>
<comment type="caution">
    <text evidence="17">The sequence shown here is derived from an EMBL/GenBank/DDBJ whole genome shotgun (WGS) entry which is preliminary data.</text>
</comment>